<dbReference type="EMBL" id="BLAL01000262">
    <property type="protein sequence ID" value="GES98131.1"/>
    <property type="molecule type" value="Genomic_DNA"/>
</dbReference>
<dbReference type="Proteomes" id="UP000615446">
    <property type="component" value="Unassembled WGS sequence"/>
</dbReference>
<evidence type="ECO:0000313" key="3">
    <source>
        <dbReference type="EMBL" id="GES74409.1"/>
    </source>
</evidence>
<gene>
    <name evidence="2" type="ORF">RCL2_000164700</name>
    <name evidence="3" type="ORF">RCL2_000189000</name>
    <name evidence="4" type="ORF">RCL2_001218400</name>
    <name evidence="5" type="ORF">RCL2_002469400</name>
    <name evidence="6" type="ORF">RCL2_002482900</name>
    <name evidence="7" type="ORF">RCL2_002913800</name>
    <name evidence="8" type="ORF">RCL2_003048200</name>
</gene>
<organism evidence="2 9">
    <name type="scientific">Rhizophagus clarus</name>
    <dbReference type="NCBI Taxonomy" id="94130"/>
    <lineage>
        <taxon>Eukaryota</taxon>
        <taxon>Fungi</taxon>
        <taxon>Fungi incertae sedis</taxon>
        <taxon>Mucoromycota</taxon>
        <taxon>Glomeromycotina</taxon>
        <taxon>Glomeromycetes</taxon>
        <taxon>Glomerales</taxon>
        <taxon>Glomeraceae</taxon>
        <taxon>Rhizophagus</taxon>
    </lineage>
</organism>
<reference evidence="2" key="1">
    <citation type="submission" date="2019-10" db="EMBL/GenBank/DDBJ databases">
        <title>Conservation and host-specific expression of non-tandemly repeated heterogenous ribosome RNA gene in arbuscular mycorrhizal fungi.</title>
        <authorList>
            <person name="Maeda T."/>
            <person name="Kobayashi Y."/>
            <person name="Nakagawa T."/>
            <person name="Ezawa T."/>
            <person name="Yamaguchi K."/>
            <person name="Bino T."/>
            <person name="Nishimoto Y."/>
            <person name="Shigenobu S."/>
            <person name="Kawaguchi M."/>
        </authorList>
    </citation>
    <scope>NUCLEOTIDE SEQUENCE</scope>
    <source>
        <strain evidence="2">HR1</strain>
    </source>
</reference>
<dbReference type="OrthoDB" id="2394134at2759"/>
<dbReference type="AlphaFoldDB" id="A0A8H3QCR1"/>
<accession>A0A8H3QCR1</accession>
<dbReference type="EMBL" id="BLAL01000266">
    <property type="protein sequence ID" value="GES98274.1"/>
    <property type="molecule type" value="Genomic_DNA"/>
</dbReference>
<evidence type="ECO:0000313" key="7">
    <source>
        <dbReference type="EMBL" id="GET02772.1"/>
    </source>
</evidence>
<dbReference type="GO" id="GO:0003676">
    <property type="term" value="F:nucleic acid binding"/>
    <property type="evidence" value="ECO:0007669"/>
    <property type="project" value="InterPro"/>
</dbReference>
<dbReference type="EMBL" id="BLAL01000338">
    <property type="protein sequence ID" value="GET04176.1"/>
    <property type="molecule type" value="Genomic_DNA"/>
</dbReference>
<name>A0A8H3QCR1_9GLOM</name>
<evidence type="ECO:0000313" key="6">
    <source>
        <dbReference type="EMBL" id="GES98274.1"/>
    </source>
</evidence>
<feature type="domain" description="Tc1-like transposase DDE" evidence="1">
    <location>
        <begin position="13"/>
        <end position="85"/>
    </location>
</feature>
<dbReference type="Gene3D" id="3.30.420.10">
    <property type="entry name" value="Ribonuclease H-like superfamily/Ribonuclease H"/>
    <property type="match status" value="1"/>
</dbReference>
<dbReference type="EMBL" id="BLAL01000011">
    <property type="protein sequence ID" value="GES74152.1"/>
    <property type="molecule type" value="Genomic_DNA"/>
</dbReference>
<dbReference type="InterPro" id="IPR038717">
    <property type="entry name" value="Tc1-like_DDE_dom"/>
</dbReference>
<evidence type="ECO:0000259" key="1">
    <source>
        <dbReference type="Pfam" id="PF13358"/>
    </source>
</evidence>
<sequence length="107" mass="12169">MQVLESLVKDKVDWGKRYTILPALSLEGFIAVDIMEGSCDKERFKTFVLTQLIPQMNPYPAKHSVLVMDNARIHHDDDLVTAVEDIVALAQTTPDIAKKYFEESVYL</sequence>
<evidence type="ECO:0000313" key="8">
    <source>
        <dbReference type="EMBL" id="GET04176.1"/>
    </source>
</evidence>
<dbReference type="Pfam" id="PF13358">
    <property type="entry name" value="DDE_3"/>
    <property type="match status" value="1"/>
</dbReference>
<dbReference type="EMBL" id="BLAL01000315">
    <property type="protein sequence ID" value="GET02772.1"/>
    <property type="molecule type" value="Genomic_DNA"/>
</dbReference>
<dbReference type="EMBL" id="BLAL01000087">
    <property type="protein sequence ID" value="GES85092.1"/>
    <property type="molecule type" value="Genomic_DNA"/>
</dbReference>
<evidence type="ECO:0000313" key="5">
    <source>
        <dbReference type="EMBL" id="GES98131.1"/>
    </source>
</evidence>
<evidence type="ECO:0000313" key="2">
    <source>
        <dbReference type="EMBL" id="GES74152.1"/>
    </source>
</evidence>
<dbReference type="PANTHER" id="PTHR46564:SF1">
    <property type="entry name" value="TRANSPOSASE"/>
    <property type="match status" value="1"/>
</dbReference>
<evidence type="ECO:0000313" key="9">
    <source>
        <dbReference type="Proteomes" id="UP000615446"/>
    </source>
</evidence>
<protein>
    <recommendedName>
        <fullName evidence="1">Tc1-like transposase DDE domain-containing protein</fullName>
    </recommendedName>
</protein>
<dbReference type="InterPro" id="IPR036397">
    <property type="entry name" value="RNaseH_sf"/>
</dbReference>
<dbReference type="EMBL" id="BLAL01000012">
    <property type="protein sequence ID" value="GES74409.1"/>
    <property type="molecule type" value="Genomic_DNA"/>
</dbReference>
<comment type="caution">
    <text evidence="2">The sequence shown here is derived from an EMBL/GenBank/DDBJ whole genome shotgun (WGS) entry which is preliminary data.</text>
</comment>
<dbReference type="PANTHER" id="PTHR46564">
    <property type="entry name" value="TRANSPOSASE"/>
    <property type="match status" value="1"/>
</dbReference>
<evidence type="ECO:0000313" key="4">
    <source>
        <dbReference type="EMBL" id="GES85092.1"/>
    </source>
</evidence>
<proteinExistence type="predicted"/>